<evidence type="ECO:0000256" key="1">
    <source>
        <dbReference type="SAM" id="MobiDB-lite"/>
    </source>
</evidence>
<dbReference type="Proteomes" id="UP000788419">
    <property type="component" value="Unassembled WGS sequence"/>
</dbReference>
<gene>
    <name evidence="2" type="ORF">CSC65_11320</name>
</gene>
<comment type="caution">
    <text evidence="2">The sequence shown here is derived from an EMBL/GenBank/DDBJ whole genome shotgun (WGS) entry which is preliminary data.</text>
</comment>
<accession>A0ABQ6Z5W3</accession>
<reference evidence="2 3" key="1">
    <citation type="submission" date="2017-10" db="EMBL/GenBank/DDBJ databases">
        <title>Whole genome sequencing of members of genus Pseudoxanthomonas.</title>
        <authorList>
            <person name="Kumar S."/>
            <person name="Bansal K."/>
            <person name="Kaur A."/>
            <person name="Patil P."/>
            <person name="Sharma S."/>
            <person name="Patil P.B."/>
        </authorList>
    </citation>
    <scope>NUCLEOTIDE SEQUENCE [LARGE SCALE GENOMIC DNA]</scope>
    <source>
        <strain evidence="2 3">DSM 17801</strain>
    </source>
</reference>
<evidence type="ECO:0000313" key="3">
    <source>
        <dbReference type="Proteomes" id="UP000788419"/>
    </source>
</evidence>
<feature type="region of interest" description="Disordered" evidence="1">
    <location>
        <begin position="56"/>
        <end position="80"/>
    </location>
</feature>
<name>A0ABQ6Z5W3_9GAMM</name>
<proteinExistence type="predicted"/>
<dbReference type="EMBL" id="PDWN01000010">
    <property type="protein sequence ID" value="KAF1693861.1"/>
    <property type="molecule type" value="Genomic_DNA"/>
</dbReference>
<organism evidence="2 3">
    <name type="scientific">Pseudoxanthomonas daejeonensis</name>
    <dbReference type="NCBI Taxonomy" id="266062"/>
    <lineage>
        <taxon>Bacteria</taxon>
        <taxon>Pseudomonadati</taxon>
        <taxon>Pseudomonadota</taxon>
        <taxon>Gammaproteobacteria</taxon>
        <taxon>Lysobacterales</taxon>
        <taxon>Lysobacteraceae</taxon>
        <taxon>Pseudoxanthomonas</taxon>
    </lineage>
</organism>
<evidence type="ECO:0000313" key="2">
    <source>
        <dbReference type="EMBL" id="KAF1693861.1"/>
    </source>
</evidence>
<protein>
    <recommendedName>
        <fullName evidence="4">Lipoprotein</fullName>
    </recommendedName>
</protein>
<sequence length="80" mass="8226">MVTLLAAALGGCATGAGGLADVSPRPAERPECQVAPANQPAPEALLDSSAYQRCHPGDRLEWSSGGSDPIRPGFGDRHDE</sequence>
<keyword evidence="3" id="KW-1185">Reference proteome</keyword>
<evidence type="ECO:0008006" key="4">
    <source>
        <dbReference type="Google" id="ProtNLM"/>
    </source>
</evidence>